<dbReference type="InterPro" id="IPR011989">
    <property type="entry name" value="ARM-like"/>
</dbReference>
<evidence type="ECO:0000313" key="2">
    <source>
        <dbReference type="Proteomes" id="UP000613160"/>
    </source>
</evidence>
<proteinExistence type="predicted"/>
<comment type="caution">
    <text evidence="1">The sequence shown here is derived from an EMBL/GenBank/DDBJ whole genome shotgun (WGS) entry which is preliminary data.</text>
</comment>
<dbReference type="EMBL" id="BMJJ01000004">
    <property type="protein sequence ID" value="GGD18945.1"/>
    <property type="molecule type" value="Genomic_DNA"/>
</dbReference>
<reference evidence="1" key="2">
    <citation type="submission" date="2020-09" db="EMBL/GenBank/DDBJ databases">
        <authorList>
            <person name="Sun Q."/>
            <person name="Zhou Y."/>
        </authorList>
    </citation>
    <scope>NUCLEOTIDE SEQUENCE</scope>
    <source>
        <strain evidence="1">CGMCC 1.15493</strain>
    </source>
</reference>
<keyword evidence="2" id="KW-1185">Reference proteome</keyword>
<evidence type="ECO:0000313" key="1">
    <source>
        <dbReference type="EMBL" id="GGD18945.1"/>
    </source>
</evidence>
<organism evidence="1 2">
    <name type="scientific">Aureimonas glaciei</name>
    <dbReference type="NCBI Taxonomy" id="1776957"/>
    <lineage>
        <taxon>Bacteria</taxon>
        <taxon>Pseudomonadati</taxon>
        <taxon>Pseudomonadota</taxon>
        <taxon>Alphaproteobacteria</taxon>
        <taxon>Hyphomicrobiales</taxon>
        <taxon>Aurantimonadaceae</taxon>
        <taxon>Aureimonas</taxon>
    </lineage>
</organism>
<dbReference type="Gene3D" id="1.25.10.10">
    <property type="entry name" value="Leucine-rich Repeat Variant"/>
    <property type="match status" value="1"/>
</dbReference>
<protein>
    <recommendedName>
        <fullName evidence="3">DUF2336 domain-containing protein</fullName>
    </recommendedName>
</protein>
<sequence length="382" mass="40475">MRMITQQFAQWCETASSRRRAEVISYLALSLIEGDLPKDQRDKALAILTFALDDPSPLVRMAMAEALSSSDRAPRHLVRSLADDIEEIAVLVASLSPVLTDADLIDIVVEGGAGPQAAVAGRPLLSGPVSAALAETAGGDACSVLLANEGARIGPDSHRRLAERHGMDGAVRALHLQRSDLPSDVRQTLLLHLGQALGATPLVRNCLGEKRTQGVVLAACERSTALLADAVEPGEMAGLVDHLRQSGQLTTAFLIRIVCNGNIDLFAASLSALSGLPGRRVRAIVVDGREAAFDALMARSGLSAAAGIFLRTAVQIWKQAVTQRAAFDLDAIAAEVMARLVQIFGDRRDEAGFAAVIALLGRLEREQMRGPARQPAENRAAA</sequence>
<dbReference type="Proteomes" id="UP000613160">
    <property type="component" value="Unassembled WGS sequence"/>
</dbReference>
<dbReference type="Pfam" id="PF10098">
    <property type="entry name" value="DUF2336"/>
    <property type="match status" value="1"/>
</dbReference>
<gene>
    <name evidence="1" type="ORF">GCM10011335_22300</name>
</gene>
<accession>A0A916XX60</accession>
<dbReference type="InterPro" id="IPR019285">
    <property type="entry name" value="DUF2336"/>
</dbReference>
<name>A0A916XX60_9HYPH</name>
<dbReference type="PIRSF" id="PIRSF035865">
    <property type="entry name" value="UCP035865"/>
    <property type="match status" value="1"/>
</dbReference>
<reference evidence="1" key="1">
    <citation type="journal article" date="2014" name="Int. J. Syst. Evol. Microbiol.">
        <title>Complete genome sequence of Corynebacterium casei LMG S-19264T (=DSM 44701T), isolated from a smear-ripened cheese.</title>
        <authorList>
            <consortium name="US DOE Joint Genome Institute (JGI-PGF)"/>
            <person name="Walter F."/>
            <person name="Albersmeier A."/>
            <person name="Kalinowski J."/>
            <person name="Ruckert C."/>
        </authorList>
    </citation>
    <scope>NUCLEOTIDE SEQUENCE</scope>
    <source>
        <strain evidence="1">CGMCC 1.15493</strain>
    </source>
</reference>
<dbReference type="InterPro" id="IPR014598">
    <property type="entry name" value="UCP035865"/>
</dbReference>
<evidence type="ECO:0008006" key="3">
    <source>
        <dbReference type="Google" id="ProtNLM"/>
    </source>
</evidence>
<dbReference type="AlphaFoldDB" id="A0A916XX60"/>